<dbReference type="InterPro" id="IPR042098">
    <property type="entry name" value="TauD-like_sf"/>
</dbReference>
<dbReference type="Proteomes" id="UP000315522">
    <property type="component" value="Unassembled WGS sequence"/>
</dbReference>
<dbReference type="InterPro" id="IPR003819">
    <property type="entry name" value="TauD/TfdA-like"/>
</dbReference>
<evidence type="ECO:0000256" key="1">
    <source>
        <dbReference type="ARBA" id="ARBA00023002"/>
    </source>
</evidence>
<dbReference type="SUPFAM" id="SSF51197">
    <property type="entry name" value="Clavaminate synthase-like"/>
    <property type="match status" value="1"/>
</dbReference>
<dbReference type="Pfam" id="PF02668">
    <property type="entry name" value="TauD"/>
    <property type="match status" value="1"/>
</dbReference>
<feature type="domain" description="TauD/TfdA-like" evidence="2">
    <location>
        <begin position="96"/>
        <end position="284"/>
    </location>
</feature>
<organism evidence="3 4">
    <name type="scientific">Lachnellula willkommii</name>
    <dbReference type="NCBI Taxonomy" id="215461"/>
    <lineage>
        <taxon>Eukaryota</taxon>
        <taxon>Fungi</taxon>
        <taxon>Dikarya</taxon>
        <taxon>Ascomycota</taxon>
        <taxon>Pezizomycotina</taxon>
        <taxon>Leotiomycetes</taxon>
        <taxon>Helotiales</taxon>
        <taxon>Lachnaceae</taxon>
        <taxon>Lachnellula</taxon>
    </lineage>
</organism>
<proteinExistence type="predicted"/>
<reference evidence="3 4" key="1">
    <citation type="submission" date="2018-05" db="EMBL/GenBank/DDBJ databases">
        <title>Genome sequencing and assembly of the regulated plant pathogen Lachnellula willkommii and related sister species for the development of diagnostic species identification markers.</title>
        <authorList>
            <person name="Giroux E."/>
            <person name="Bilodeau G."/>
        </authorList>
    </citation>
    <scope>NUCLEOTIDE SEQUENCE [LARGE SCALE GENOMIC DNA]</scope>
    <source>
        <strain evidence="3 4">CBS 172.35</strain>
    </source>
</reference>
<dbReference type="Gene3D" id="3.60.130.10">
    <property type="entry name" value="Clavaminate synthase-like"/>
    <property type="match status" value="1"/>
</dbReference>
<sequence length="312" mass="35228">MFRLASSALFRPEALSVFELEAPTLGISSDSAHVDFINSRLVADGILKIRLGFSDEKSQYLEQIIRQLHTNHGHGLPITHSASRGWFWDVRPTAPFQQSTISAPSSAMPTSTQARSETMEEFPWHTDCSYELSPPRYFALHVLHHDRCNGGTTSILRVQELLQSLSPGTKYALSRPDFRIEVPPEFTKNGNERYITSSLLQEPSLTPTNPQLRFRQDIITPLTTDATKALQELKAGFNRIEVQKAMLHLTPELLPKGSIILIDNRRWLHARNEVKDPKRHLRRVRWDAAPFTSENSLDQVQVAAASQQSGTL</sequence>
<keyword evidence="4" id="KW-1185">Reference proteome</keyword>
<accession>A0A559MEW7</accession>
<keyword evidence="1" id="KW-0560">Oxidoreductase</keyword>
<dbReference type="GO" id="GO:0016491">
    <property type="term" value="F:oxidoreductase activity"/>
    <property type="evidence" value="ECO:0007669"/>
    <property type="project" value="UniProtKB-KW"/>
</dbReference>
<gene>
    <name evidence="3" type="ORF">LAWI1_G005021</name>
</gene>
<comment type="caution">
    <text evidence="3">The sequence shown here is derived from an EMBL/GenBank/DDBJ whole genome shotgun (WGS) entry which is preliminary data.</text>
</comment>
<protein>
    <recommendedName>
        <fullName evidence="2">TauD/TfdA-like domain-containing protein</fullName>
    </recommendedName>
</protein>
<evidence type="ECO:0000259" key="2">
    <source>
        <dbReference type="Pfam" id="PF02668"/>
    </source>
</evidence>
<name>A0A559MEW7_9HELO</name>
<dbReference type="AlphaFoldDB" id="A0A559MEW7"/>
<evidence type="ECO:0000313" key="4">
    <source>
        <dbReference type="Proteomes" id="UP000315522"/>
    </source>
</evidence>
<evidence type="ECO:0000313" key="3">
    <source>
        <dbReference type="EMBL" id="TVY91503.1"/>
    </source>
</evidence>
<dbReference type="EMBL" id="QGML01000531">
    <property type="protein sequence ID" value="TVY91503.1"/>
    <property type="molecule type" value="Genomic_DNA"/>
</dbReference>